<evidence type="ECO:0000256" key="6">
    <source>
        <dbReference type="ARBA" id="ARBA00023180"/>
    </source>
</evidence>
<comment type="function">
    <text evidence="7">May be involved in telomere capping.</text>
</comment>
<comment type="similarity">
    <text evidence="8">Belongs to the MTC6 family.</text>
</comment>
<proteinExistence type="inferred from homology"/>
<reference evidence="12 13" key="1">
    <citation type="submission" date="2015-04" db="EMBL/GenBank/DDBJ databases">
        <authorList>
            <person name="Syromyatnikov M.Y."/>
            <person name="Popov V.N."/>
        </authorList>
    </citation>
    <scope>NUCLEOTIDE SEQUENCE [LARGE SCALE GENOMIC DNA]</scope>
    <source>
        <strain evidence="12">WF-38-12</strain>
    </source>
</reference>
<dbReference type="Gene3D" id="3.10.100.10">
    <property type="entry name" value="Mannose-Binding Protein A, subunit A"/>
    <property type="match status" value="1"/>
</dbReference>
<gene>
    <name evidence="12" type="ORF">PISL3812_05957</name>
</gene>
<sequence>MSGTFTSEVSLLTDVFWVNLLSQRDVSSQVPINYITQPAIDLTAACFSDHSYDGAAGSLCLSELLVIGYRRFIIDVYWSHETQQWLLCPVSLPSSSTSGTSRYHLGIYTCSGSFNLRTITDVIHQYIQNSEENVATTFLYLIFNLHAATASDAPDEPPPNLSASSLPSETLLLGYRMSRELKGYLYTPTQLAHDRTNLNASWYADISDKTNPLASYFTTNTDSHGIQSTADGWPCAGYLEKRSNKRLLLGWGSIDDQMKNYDFDTDASFVFAADQVLSNISTTVTSDGKGLQSGCFYDNKTTQVPNVNASWAASIPANVDFSSSTDYSGLLVNFTSCGISLVIDQPLGDGPASTNIDPYRNLSMSNMWSWANGEPRNASDHPELENGSTFRCAVMDVNSQGHWRAGNCSDEHRAACRIDNQPYSWILSPNATSFSASTDGCPENSSFDVPRTGLENTYLYHSALSTVGDASDGLVWVNFNSIEVQYCWVYGGSNASCPYSPGANDVERRTILIPTIAAIVVLIITALTLFIKCNSNRRVSRKRKRVIEGWEYEGVPS</sequence>
<feature type="transmembrane region" description="Helical" evidence="10">
    <location>
        <begin position="511"/>
        <end position="531"/>
    </location>
</feature>
<dbReference type="AlphaFoldDB" id="A0A0U1M0I6"/>
<keyword evidence="13" id="KW-1185">Reference proteome</keyword>
<evidence type="ECO:0000256" key="1">
    <source>
        <dbReference type="ARBA" id="ARBA00004479"/>
    </source>
</evidence>
<keyword evidence="2 10" id="KW-0812">Transmembrane</keyword>
<evidence type="ECO:0000256" key="3">
    <source>
        <dbReference type="ARBA" id="ARBA00022729"/>
    </source>
</evidence>
<dbReference type="Proteomes" id="UP000054383">
    <property type="component" value="Unassembled WGS sequence"/>
</dbReference>
<evidence type="ECO:0000256" key="4">
    <source>
        <dbReference type="ARBA" id="ARBA00022989"/>
    </source>
</evidence>
<dbReference type="InterPro" id="IPR016186">
    <property type="entry name" value="C-type_lectin-like/link_sf"/>
</dbReference>
<comment type="subcellular location">
    <subcellularLocation>
        <location evidence="1">Membrane</location>
        <topology evidence="1">Single-pass type I membrane protein</topology>
    </subcellularLocation>
</comment>
<feature type="domain" description="MTC6 partial TIM-barrel" evidence="11">
    <location>
        <begin position="19"/>
        <end position="362"/>
    </location>
</feature>
<keyword evidence="6" id="KW-0325">Glycoprotein</keyword>
<keyword evidence="4 10" id="KW-1133">Transmembrane helix</keyword>
<evidence type="ECO:0000256" key="2">
    <source>
        <dbReference type="ARBA" id="ARBA00022692"/>
    </source>
</evidence>
<dbReference type="CDD" id="cd00037">
    <property type="entry name" value="CLECT"/>
    <property type="match status" value="1"/>
</dbReference>
<accession>A0A0U1M0I6</accession>
<evidence type="ECO:0000256" key="5">
    <source>
        <dbReference type="ARBA" id="ARBA00023136"/>
    </source>
</evidence>
<dbReference type="PANTHER" id="PTHR35518:SF2">
    <property type="entry name" value="MAINTENANCE OF TELOMERE CAPPING PROTEIN 6"/>
    <property type="match status" value="1"/>
</dbReference>
<organism evidence="12 13">
    <name type="scientific">Talaromyces islandicus</name>
    <name type="common">Penicillium islandicum</name>
    <dbReference type="NCBI Taxonomy" id="28573"/>
    <lineage>
        <taxon>Eukaryota</taxon>
        <taxon>Fungi</taxon>
        <taxon>Dikarya</taxon>
        <taxon>Ascomycota</taxon>
        <taxon>Pezizomycotina</taxon>
        <taxon>Eurotiomycetes</taxon>
        <taxon>Eurotiomycetidae</taxon>
        <taxon>Eurotiales</taxon>
        <taxon>Trichocomaceae</taxon>
        <taxon>Talaromyces</taxon>
        <taxon>Talaromyces sect. Islandici</taxon>
    </lineage>
</organism>
<protein>
    <recommendedName>
        <fullName evidence="9">Maintenance of telomere capping protein 6</fullName>
    </recommendedName>
</protein>
<evidence type="ECO:0000259" key="11">
    <source>
        <dbReference type="Pfam" id="PF25506"/>
    </source>
</evidence>
<dbReference type="EMBL" id="CVMT01000005">
    <property type="protein sequence ID" value="CRG88922.1"/>
    <property type="molecule type" value="Genomic_DNA"/>
</dbReference>
<name>A0A0U1M0I6_TALIS</name>
<dbReference type="GO" id="GO:0016020">
    <property type="term" value="C:membrane"/>
    <property type="evidence" value="ECO:0007669"/>
    <property type="project" value="UniProtKB-SubCell"/>
</dbReference>
<dbReference type="InterPro" id="IPR016187">
    <property type="entry name" value="CTDL_fold"/>
</dbReference>
<keyword evidence="5 10" id="KW-0472">Membrane</keyword>
<evidence type="ECO:0000313" key="12">
    <source>
        <dbReference type="EMBL" id="CRG88922.1"/>
    </source>
</evidence>
<dbReference type="InterPro" id="IPR057530">
    <property type="entry name" value="TIM-barrel_MTC6"/>
</dbReference>
<evidence type="ECO:0000256" key="9">
    <source>
        <dbReference type="ARBA" id="ARBA00039865"/>
    </source>
</evidence>
<evidence type="ECO:0000313" key="13">
    <source>
        <dbReference type="Proteomes" id="UP000054383"/>
    </source>
</evidence>
<dbReference type="OrthoDB" id="5573651at2759"/>
<evidence type="ECO:0000256" key="8">
    <source>
        <dbReference type="ARBA" id="ARBA00038159"/>
    </source>
</evidence>
<evidence type="ECO:0000256" key="10">
    <source>
        <dbReference type="SAM" id="Phobius"/>
    </source>
</evidence>
<dbReference type="OMA" id="WGTIDPQ"/>
<evidence type="ECO:0000256" key="7">
    <source>
        <dbReference type="ARBA" id="ARBA00037703"/>
    </source>
</evidence>
<dbReference type="Pfam" id="PF25506">
    <property type="entry name" value="TIM-barrel_MTC6"/>
    <property type="match status" value="1"/>
</dbReference>
<dbReference type="STRING" id="28573.A0A0U1M0I6"/>
<dbReference type="PANTHER" id="PTHR35518">
    <property type="entry name" value="MAINTENANCE OF TELOMOERE CAPPING"/>
    <property type="match status" value="1"/>
</dbReference>
<dbReference type="InterPro" id="IPR051008">
    <property type="entry name" value="Telomere_Capping_Maintenance"/>
</dbReference>
<keyword evidence="3" id="KW-0732">Signal</keyword>
<dbReference type="SUPFAM" id="SSF56436">
    <property type="entry name" value="C-type lectin-like"/>
    <property type="match status" value="1"/>
</dbReference>